<dbReference type="Pfam" id="PF00931">
    <property type="entry name" value="NB-ARC"/>
    <property type="match status" value="1"/>
</dbReference>
<feature type="domain" description="Disease resistance R13L4/SHOC-2-like LRR" evidence="4">
    <location>
        <begin position="335"/>
        <end position="688"/>
    </location>
</feature>
<dbReference type="InterPro" id="IPR055414">
    <property type="entry name" value="LRR_R13L4/SHOC2-like"/>
</dbReference>
<dbReference type="OMA" id="GRPYMNF"/>
<accession>A0A1D6F6L2</accession>
<evidence type="ECO:0000259" key="3">
    <source>
        <dbReference type="Pfam" id="PF00931"/>
    </source>
</evidence>
<dbReference type="SUPFAM" id="SSF52540">
    <property type="entry name" value="P-loop containing nucleoside triphosphate hydrolases"/>
    <property type="match status" value="1"/>
</dbReference>
<keyword evidence="2" id="KW-0611">Plant defense</keyword>
<evidence type="ECO:0000313" key="5">
    <source>
        <dbReference type="EMBL" id="ONM26904.1"/>
    </source>
</evidence>
<dbReference type="InterPro" id="IPR036388">
    <property type="entry name" value="WH-like_DNA-bd_sf"/>
</dbReference>
<proteinExistence type="predicted"/>
<dbReference type="Gene3D" id="1.10.8.430">
    <property type="entry name" value="Helical domain of apoptotic protease-activating factors"/>
    <property type="match status" value="1"/>
</dbReference>
<dbReference type="InterPro" id="IPR044974">
    <property type="entry name" value="Disease_R_plants"/>
</dbReference>
<reference evidence="5" key="1">
    <citation type="submission" date="2015-12" db="EMBL/GenBank/DDBJ databases">
        <title>Update maize B73 reference genome by single molecule sequencing technologies.</title>
        <authorList>
            <consortium name="Maize Genome Sequencing Project"/>
            <person name="Ware D."/>
        </authorList>
    </citation>
    <scope>NUCLEOTIDE SEQUENCE [LARGE SCALE GENOMIC DNA]</scope>
    <source>
        <tissue evidence="5">Seedling</tissue>
    </source>
</reference>
<dbReference type="SUPFAM" id="SSF52058">
    <property type="entry name" value="L domain-like"/>
    <property type="match status" value="1"/>
</dbReference>
<dbReference type="Pfam" id="PF23598">
    <property type="entry name" value="LRR_14"/>
    <property type="match status" value="1"/>
</dbReference>
<dbReference type="ExpressionAtlas" id="A0A1D6F6L2">
    <property type="expression patterns" value="baseline and differential"/>
</dbReference>
<protein>
    <submittedName>
        <fullName evidence="5">Uncharacterized protein</fullName>
    </submittedName>
</protein>
<organism evidence="5">
    <name type="scientific">Zea mays</name>
    <name type="common">Maize</name>
    <dbReference type="NCBI Taxonomy" id="4577"/>
    <lineage>
        <taxon>Eukaryota</taxon>
        <taxon>Viridiplantae</taxon>
        <taxon>Streptophyta</taxon>
        <taxon>Embryophyta</taxon>
        <taxon>Tracheophyta</taxon>
        <taxon>Spermatophyta</taxon>
        <taxon>Magnoliopsida</taxon>
        <taxon>Liliopsida</taxon>
        <taxon>Poales</taxon>
        <taxon>Poaceae</taxon>
        <taxon>PACMAD clade</taxon>
        <taxon>Panicoideae</taxon>
        <taxon>Andropogonodae</taxon>
        <taxon>Andropogoneae</taxon>
        <taxon>Tripsacinae</taxon>
        <taxon>Zea</taxon>
    </lineage>
</organism>
<dbReference type="InParanoid" id="A0A1D6F6L2"/>
<dbReference type="EMBL" id="CM007648">
    <property type="protein sequence ID" value="ONM26904.1"/>
    <property type="molecule type" value="Genomic_DNA"/>
</dbReference>
<dbReference type="PANTHER" id="PTHR23155:SF1229">
    <property type="entry name" value="OS11G0550500 PROTEIN"/>
    <property type="match status" value="1"/>
</dbReference>
<dbReference type="GO" id="GO:0006952">
    <property type="term" value="P:defense response"/>
    <property type="evidence" value="ECO:0007669"/>
    <property type="project" value="UniProtKB-KW"/>
</dbReference>
<evidence type="ECO:0000256" key="1">
    <source>
        <dbReference type="ARBA" id="ARBA00022737"/>
    </source>
</evidence>
<dbReference type="GO" id="GO:0051707">
    <property type="term" value="P:response to other organism"/>
    <property type="evidence" value="ECO:0007669"/>
    <property type="project" value="UniProtKB-ARBA"/>
</dbReference>
<keyword evidence="1" id="KW-0677">Repeat</keyword>
<dbReference type="InterPro" id="IPR002182">
    <property type="entry name" value="NB-ARC"/>
</dbReference>
<dbReference type="PANTHER" id="PTHR23155">
    <property type="entry name" value="DISEASE RESISTANCE PROTEIN RP"/>
    <property type="match status" value="1"/>
</dbReference>
<name>A0A1D6F6L2_MAIZE</name>
<dbReference type="Gene3D" id="3.40.50.300">
    <property type="entry name" value="P-loop containing nucleotide triphosphate hydrolases"/>
    <property type="match status" value="1"/>
</dbReference>
<feature type="domain" description="NB-ARC" evidence="3">
    <location>
        <begin position="9"/>
        <end position="163"/>
    </location>
</feature>
<dbReference type="GO" id="GO:0043531">
    <property type="term" value="F:ADP binding"/>
    <property type="evidence" value="ECO:0007669"/>
    <property type="project" value="InterPro"/>
</dbReference>
<dbReference type="AlphaFoldDB" id="A0A1D6F6L2"/>
<dbReference type="PRINTS" id="PR00364">
    <property type="entry name" value="DISEASERSIST"/>
</dbReference>
<sequence length="725" mass="82376">MEGDKEASKQPVVLSIAGFGGLGKTTLANLVYEKIKGQFGCGAFVYVSHNPDVVKVFKNMLYQLDGDKYRDINQGTWSEEQLIWELRKFLLHKRYFIVIDDIWNTSVWETIQCSLMHNECGSIIIITTRNIDVAKQAGSVYQMEPLSLSDSTKLFCQRIFGSEDKCPPHNLAEVAGKILQKCGGVPLAIITMASMLADKTGKEINTHNYWSHVYQSMGSGLNGSTNVKNMRRILSVSYYDLPSHLKTCLLYLSLFPEDYRIKQEVSYGNGLVKVLSMKNRGRPYMNFLSNEEHFLTKVGEQQPISLDLPKKIHRLSLQISQEEEVKQLATMSFSHVRSLTVSTKVFQLMPKLSAFLVLRVLNLKKCKGVRNHHFKDICNMFHLRYLSLNAEFITEMPREIQNLQFLQVLDISNLGHKVKMPTIIHLRQLLRLCFRPMWGIRLPDGFGKLTSLQEVKGIITIKLPSMLHNLGCLTNLRTLAIDFCDWDESYEEPFIQCLSNLVSLKSMEIKGTMVSSLCSECDKLYPGPQHLCSIDIESTAVPRWMSSLCFLSSINIELLALGAQDFHVLGSIPSLRCLSIHVKETRDERLVIGKCYPFRCLTEMQIDYESMAVVFAPGSMQNLKELHLVFGVKEVMHKYGDCNFGLEHLMSLEHVSVKTMYSIMPEEVEAVKDEFQKSLDMNPGKPTLIVDYKYPIKRKIRSHAQAIRAAILFANAGRIPATEGL</sequence>
<dbReference type="InterPro" id="IPR042197">
    <property type="entry name" value="Apaf_helical"/>
</dbReference>
<dbReference type="Gene3D" id="1.10.10.10">
    <property type="entry name" value="Winged helix-like DNA-binding domain superfamily/Winged helix DNA-binding domain"/>
    <property type="match status" value="1"/>
</dbReference>
<dbReference type="Gene3D" id="3.80.10.10">
    <property type="entry name" value="Ribonuclease Inhibitor"/>
    <property type="match status" value="1"/>
</dbReference>
<evidence type="ECO:0000256" key="2">
    <source>
        <dbReference type="ARBA" id="ARBA00022821"/>
    </source>
</evidence>
<gene>
    <name evidence="5" type="ORF">ZEAMMB73_Zm00001d007456</name>
</gene>
<dbReference type="InterPro" id="IPR027417">
    <property type="entry name" value="P-loop_NTPase"/>
</dbReference>
<dbReference type="FunCoup" id="A0A1D6F6L2">
    <property type="interactions" value="1"/>
</dbReference>
<dbReference type="InterPro" id="IPR032675">
    <property type="entry name" value="LRR_dom_sf"/>
</dbReference>
<dbReference type="SMR" id="A0A1D6F6L2"/>
<evidence type="ECO:0000259" key="4">
    <source>
        <dbReference type="Pfam" id="PF23598"/>
    </source>
</evidence>